<dbReference type="EMBL" id="CP128355">
    <property type="protein sequence ID" value="XAF70277.1"/>
    <property type="molecule type" value="Genomic_DNA"/>
</dbReference>
<keyword evidence="1" id="KW-0812">Transmembrane</keyword>
<proteinExistence type="predicted"/>
<protein>
    <submittedName>
        <fullName evidence="2">Uncharacterized protein</fullName>
    </submittedName>
</protein>
<dbReference type="Proteomes" id="UP001436297">
    <property type="component" value="Chromosome"/>
</dbReference>
<keyword evidence="3" id="KW-1185">Reference proteome</keyword>
<reference evidence="2 3" key="1">
    <citation type="journal article" date="2024" name="Pathogens">
        <title>Staphylococcus hsinchuensis sp. nov., Isolated from Soymilk.</title>
        <authorList>
            <person name="Wang Y.T."/>
            <person name="Lin Y.C."/>
            <person name="Hsieh Y.H."/>
            <person name="Lin Y.T."/>
            <person name="Hamada M."/>
            <person name="Chen C.C."/>
            <person name="Liou J.S."/>
            <person name="Lee A.Y."/>
            <person name="Zhang W.L."/>
            <person name="Chen Y.T."/>
            <person name="Huang C.H."/>
        </authorList>
    </citation>
    <scope>NUCLEOTIDE SEQUENCE [LARGE SCALE GENOMIC DNA]</scope>
    <source>
        <strain evidence="2 3">H164</strain>
    </source>
</reference>
<keyword evidence="1" id="KW-0472">Membrane</keyword>
<keyword evidence="1" id="KW-1133">Transmembrane helix</keyword>
<evidence type="ECO:0000313" key="3">
    <source>
        <dbReference type="Proteomes" id="UP001436297"/>
    </source>
</evidence>
<name>A0ABZ3ECP5_9STAP</name>
<feature type="transmembrane region" description="Helical" evidence="1">
    <location>
        <begin position="12"/>
        <end position="30"/>
    </location>
</feature>
<evidence type="ECO:0000256" key="1">
    <source>
        <dbReference type="SAM" id="Phobius"/>
    </source>
</evidence>
<evidence type="ECO:0000313" key="2">
    <source>
        <dbReference type="EMBL" id="XAF70277.1"/>
    </source>
</evidence>
<organism evidence="2 3">
    <name type="scientific">Staphylococcus hsinchuensis</name>
    <dbReference type="NCBI Taxonomy" id="3051183"/>
    <lineage>
        <taxon>Bacteria</taxon>
        <taxon>Bacillati</taxon>
        <taxon>Bacillota</taxon>
        <taxon>Bacilli</taxon>
        <taxon>Bacillales</taxon>
        <taxon>Staphylococcaceae</taxon>
        <taxon>Staphylococcus</taxon>
    </lineage>
</organism>
<feature type="transmembrane region" description="Helical" evidence="1">
    <location>
        <begin position="68"/>
        <end position="85"/>
    </location>
</feature>
<accession>A0ABZ3ECP5</accession>
<feature type="transmembrane region" description="Helical" evidence="1">
    <location>
        <begin position="42"/>
        <end position="61"/>
    </location>
</feature>
<gene>
    <name evidence="2" type="ORF">QQM35_09400</name>
</gene>
<sequence>MKDQSKLILKKLSSFAKYVFILAIILLIIGDTVTPSPNFLSYLSKTLVILGVILLMLPEVLHGKIKDIVIWISILLIVIILVVFII</sequence>
<dbReference type="RefSeq" id="WP_251520093.1">
    <property type="nucleotide sequence ID" value="NZ_CP128355.1"/>
</dbReference>